<keyword evidence="4" id="KW-0408">Iron</keyword>
<dbReference type="InterPro" id="IPR002524">
    <property type="entry name" value="Cation_efflux"/>
</dbReference>
<dbReference type="PANTHER" id="PTHR43840:SF15">
    <property type="entry name" value="MITOCHONDRIAL METAL TRANSPORTER 1-RELATED"/>
    <property type="match status" value="1"/>
</dbReference>
<evidence type="ECO:0000256" key="8">
    <source>
        <dbReference type="ARBA" id="ARBA00023136"/>
    </source>
</evidence>
<dbReference type="Pfam" id="PF01545">
    <property type="entry name" value="Cation_efflux"/>
    <property type="match status" value="1"/>
</dbReference>
<dbReference type="Proteomes" id="UP000288293">
    <property type="component" value="Unassembled WGS sequence"/>
</dbReference>
<dbReference type="AlphaFoldDB" id="A0A432W3V1"/>
<evidence type="ECO:0000256" key="1">
    <source>
        <dbReference type="ARBA" id="ARBA00004141"/>
    </source>
</evidence>
<feature type="transmembrane region" description="Helical" evidence="9">
    <location>
        <begin position="42"/>
        <end position="61"/>
    </location>
</feature>
<accession>A0A432W3V1</accession>
<dbReference type="GO" id="GO:0006882">
    <property type="term" value="P:intracellular zinc ion homeostasis"/>
    <property type="evidence" value="ECO:0007669"/>
    <property type="project" value="TreeGrafter"/>
</dbReference>
<feature type="transmembrane region" description="Helical" evidence="9">
    <location>
        <begin position="114"/>
        <end position="133"/>
    </location>
</feature>
<evidence type="ECO:0000256" key="4">
    <source>
        <dbReference type="ARBA" id="ARBA00022496"/>
    </source>
</evidence>
<evidence type="ECO:0000313" key="12">
    <source>
        <dbReference type="Proteomes" id="UP000288293"/>
    </source>
</evidence>
<dbReference type="Gene3D" id="1.20.1510.10">
    <property type="entry name" value="Cation efflux protein transmembrane domain"/>
    <property type="match status" value="1"/>
</dbReference>
<protein>
    <submittedName>
        <fullName evidence="11">Cation transporter</fullName>
    </submittedName>
</protein>
<dbReference type="InterPro" id="IPR058533">
    <property type="entry name" value="Cation_efflux_TM"/>
</dbReference>
<dbReference type="InterPro" id="IPR050291">
    <property type="entry name" value="CDF_Transporter"/>
</dbReference>
<dbReference type="GO" id="GO:0015093">
    <property type="term" value="F:ferrous iron transmembrane transporter activity"/>
    <property type="evidence" value="ECO:0007669"/>
    <property type="project" value="TreeGrafter"/>
</dbReference>
<evidence type="ECO:0000256" key="5">
    <source>
        <dbReference type="ARBA" id="ARBA00022692"/>
    </source>
</evidence>
<sequence>MSTNQVQRRALLCSAFSASLFALSGLIMGLLSGSIMILFDSAYSLIGLLLAALSLFAMRAANKPASRRYPFGRMTAEPLAVLLKGLVLLLICLLSLFSAAWTLWQGGRAVEMDLVLIFGAINVIGCAITWAYLARCRKDSDGPLLVAEVRQWQMDTWLSAAVLIGFIIAFAISLTPYQHLAVYADPVMVLLIVSYFFKTPLGMMKKALREILLISADSSLIERLQQQLHDSQVPVSTIRAAQVGSYLLIDVDVPEQHAEHAGQVRRTIERLCTELMLRPVSAVNLVASHSDTEC</sequence>
<evidence type="ECO:0000256" key="9">
    <source>
        <dbReference type="SAM" id="Phobius"/>
    </source>
</evidence>
<evidence type="ECO:0000256" key="6">
    <source>
        <dbReference type="ARBA" id="ARBA00022906"/>
    </source>
</evidence>
<keyword evidence="4" id="KW-0410">Iron transport</keyword>
<gene>
    <name evidence="11" type="ORF">CWE09_12565</name>
</gene>
<evidence type="ECO:0000256" key="3">
    <source>
        <dbReference type="ARBA" id="ARBA00022448"/>
    </source>
</evidence>
<proteinExistence type="inferred from homology"/>
<keyword evidence="8 9" id="KW-0472">Membrane</keyword>
<feature type="domain" description="Cation efflux protein transmembrane" evidence="10">
    <location>
        <begin position="12"/>
        <end position="212"/>
    </location>
</feature>
<dbReference type="EMBL" id="PIPL01000003">
    <property type="protein sequence ID" value="RUO23976.1"/>
    <property type="molecule type" value="Genomic_DNA"/>
</dbReference>
<dbReference type="GO" id="GO:0015086">
    <property type="term" value="F:cadmium ion transmembrane transporter activity"/>
    <property type="evidence" value="ECO:0007669"/>
    <property type="project" value="TreeGrafter"/>
</dbReference>
<evidence type="ECO:0000313" key="11">
    <source>
        <dbReference type="EMBL" id="RUO23976.1"/>
    </source>
</evidence>
<keyword evidence="7 9" id="KW-1133">Transmembrane helix</keyword>
<dbReference type="NCBIfam" id="TIGR01297">
    <property type="entry name" value="CDF"/>
    <property type="match status" value="1"/>
</dbReference>
<keyword evidence="6" id="KW-0864">Zinc transport</keyword>
<keyword evidence="12" id="KW-1185">Reference proteome</keyword>
<name>A0A432W3V1_9GAMM</name>
<feature type="transmembrane region" description="Helical" evidence="9">
    <location>
        <begin position="81"/>
        <end position="102"/>
    </location>
</feature>
<feature type="transmembrane region" description="Helical" evidence="9">
    <location>
        <begin position="154"/>
        <end position="174"/>
    </location>
</feature>
<dbReference type="SUPFAM" id="SSF161111">
    <property type="entry name" value="Cation efflux protein transmembrane domain-like"/>
    <property type="match status" value="1"/>
</dbReference>
<reference evidence="11 12" key="1">
    <citation type="journal article" date="2011" name="Front. Microbiol.">
        <title>Genomic signatures of strain selection and enhancement in Bacillus atrophaeus var. globigii, a historical biowarfare simulant.</title>
        <authorList>
            <person name="Gibbons H.S."/>
            <person name="Broomall S.M."/>
            <person name="McNew L.A."/>
            <person name="Daligault H."/>
            <person name="Chapman C."/>
            <person name="Bruce D."/>
            <person name="Karavis M."/>
            <person name="Krepps M."/>
            <person name="McGregor P.A."/>
            <person name="Hong C."/>
            <person name="Park K.H."/>
            <person name="Akmal A."/>
            <person name="Feldman A."/>
            <person name="Lin J.S."/>
            <person name="Chang W.E."/>
            <person name="Higgs B.W."/>
            <person name="Demirev P."/>
            <person name="Lindquist J."/>
            <person name="Liem A."/>
            <person name="Fochler E."/>
            <person name="Read T.D."/>
            <person name="Tapia R."/>
            <person name="Johnson S."/>
            <person name="Bishop-Lilly K.A."/>
            <person name="Detter C."/>
            <person name="Han C."/>
            <person name="Sozhamannan S."/>
            <person name="Rosenzweig C.N."/>
            <person name="Skowronski E.W."/>
        </authorList>
    </citation>
    <scope>NUCLEOTIDE SEQUENCE [LARGE SCALE GENOMIC DNA]</scope>
    <source>
        <strain evidence="11 12">MLST1</strain>
    </source>
</reference>
<evidence type="ECO:0000259" key="10">
    <source>
        <dbReference type="Pfam" id="PF01545"/>
    </source>
</evidence>
<keyword evidence="3" id="KW-0813">Transport</keyword>
<dbReference type="GO" id="GO:0005886">
    <property type="term" value="C:plasma membrane"/>
    <property type="evidence" value="ECO:0007669"/>
    <property type="project" value="TreeGrafter"/>
</dbReference>
<evidence type="ECO:0000256" key="7">
    <source>
        <dbReference type="ARBA" id="ARBA00022989"/>
    </source>
</evidence>
<dbReference type="RefSeq" id="WP_126804395.1">
    <property type="nucleotide sequence ID" value="NZ_PIPL01000003.1"/>
</dbReference>
<dbReference type="OrthoDB" id="268546at2"/>
<feature type="transmembrane region" description="Helical" evidence="9">
    <location>
        <begin position="12"/>
        <end position="36"/>
    </location>
</feature>
<keyword evidence="6" id="KW-0862">Zinc</keyword>
<dbReference type="GO" id="GO:0015341">
    <property type="term" value="F:zinc efflux antiporter activity"/>
    <property type="evidence" value="ECO:0007669"/>
    <property type="project" value="TreeGrafter"/>
</dbReference>
<dbReference type="PANTHER" id="PTHR43840">
    <property type="entry name" value="MITOCHONDRIAL METAL TRANSPORTER 1-RELATED"/>
    <property type="match status" value="1"/>
</dbReference>
<evidence type="ECO:0000256" key="2">
    <source>
        <dbReference type="ARBA" id="ARBA00010212"/>
    </source>
</evidence>
<comment type="similarity">
    <text evidence="2">Belongs to the cation diffusion facilitator (CDF) transporter (TC 2.A.4) family. FieF subfamily.</text>
</comment>
<comment type="caution">
    <text evidence="11">The sequence shown here is derived from an EMBL/GenBank/DDBJ whole genome shotgun (WGS) entry which is preliminary data.</text>
</comment>
<keyword evidence="6" id="KW-0406">Ion transport</keyword>
<dbReference type="InterPro" id="IPR027469">
    <property type="entry name" value="Cation_efflux_TMD_sf"/>
</dbReference>
<organism evidence="11 12">
    <name type="scientific">Aliidiomarina minuta</name>
    <dbReference type="NCBI Taxonomy" id="880057"/>
    <lineage>
        <taxon>Bacteria</taxon>
        <taxon>Pseudomonadati</taxon>
        <taxon>Pseudomonadota</taxon>
        <taxon>Gammaproteobacteria</taxon>
        <taxon>Alteromonadales</taxon>
        <taxon>Idiomarinaceae</taxon>
        <taxon>Aliidiomarina</taxon>
    </lineage>
</organism>
<comment type="subcellular location">
    <subcellularLocation>
        <location evidence="1">Membrane</location>
        <topology evidence="1">Multi-pass membrane protein</topology>
    </subcellularLocation>
</comment>
<keyword evidence="5 9" id="KW-0812">Transmembrane</keyword>
<feature type="transmembrane region" description="Helical" evidence="9">
    <location>
        <begin position="180"/>
        <end position="197"/>
    </location>
</feature>